<dbReference type="InterPro" id="IPR052514">
    <property type="entry name" value="SAM-dependent_MTase"/>
</dbReference>
<keyword evidence="1" id="KW-0472">Membrane</keyword>
<dbReference type="PANTHER" id="PTHR34203:SF13">
    <property type="entry name" value="EXPRESSED PROTEIN"/>
    <property type="match status" value="1"/>
</dbReference>
<dbReference type="SUPFAM" id="SSF53335">
    <property type="entry name" value="S-adenosyl-L-methionine-dependent methyltransferases"/>
    <property type="match status" value="1"/>
</dbReference>
<dbReference type="InterPro" id="IPR006342">
    <property type="entry name" value="FkbM_mtfrase"/>
</dbReference>
<keyword evidence="4" id="KW-1185">Reference proteome</keyword>
<dbReference type="InterPro" id="IPR029063">
    <property type="entry name" value="SAM-dependent_MTases_sf"/>
</dbReference>
<name>A0A9W6BT92_9CHLO</name>
<reference evidence="3 4" key="1">
    <citation type="journal article" date="2023" name="Commun. Biol.">
        <title>Reorganization of the ancestral sex-determining regions during the evolution of trioecy in Pleodorina starrii.</title>
        <authorList>
            <person name="Takahashi K."/>
            <person name="Suzuki S."/>
            <person name="Kawai-Toyooka H."/>
            <person name="Yamamoto K."/>
            <person name="Hamaji T."/>
            <person name="Ootsuki R."/>
            <person name="Yamaguchi H."/>
            <person name="Kawachi M."/>
            <person name="Higashiyama T."/>
            <person name="Nozaki H."/>
        </authorList>
    </citation>
    <scope>NUCLEOTIDE SEQUENCE [LARGE SCALE GENOMIC DNA]</scope>
    <source>
        <strain evidence="3 4">NIES-4479</strain>
    </source>
</reference>
<dbReference type="PANTHER" id="PTHR34203">
    <property type="entry name" value="METHYLTRANSFERASE, FKBM FAMILY PROTEIN"/>
    <property type="match status" value="1"/>
</dbReference>
<keyword evidence="1" id="KW-0812">Transmembrane</keyword>
<sequence>MARWTSGDAPPVERKRSRRIAICASSWAPWFLPFIALAMLLAIRSSIVSIIERNEMTAARGAAAAAAAGAGSTADAAAAGAARARQYQVRTHCSNSCFKAFDGVCDEGRPVSGNTTLPAAAAVGGGGGGGPDGGRRRGRGLLAAEGNVNVSELLCDLGTDCSDCGPWVGTVPDGWAPSAGPVSWLRATHNASMFVRLTSTPRPFRAAITHHKTDPDVSAMLWHYGAMEGGVTRVLHHILDGQCEPGSGGAGGAAAADAAGSGRRRLVLDVGANFGYYTVQAALYGCSVVAFEPVRKFRAFLEWSIHAAGVAERVYLVDMALSDGEGPLPLVLPRDGSYWGLASISGANVMAKEALETLTVNATTLDRWEVWAPPGAKPSDVLLLKMDVEGWEAPVLRGGSKLLSHNVENVLLEYSPGIFERNNMSDLAPQAALPAALLALSRSNFSLAHLPTFEFAAPWPPRPIDPAEPLPPLEEVTPAALDHDIKAFEYRHAMEVDPGGCGLPEELKSAFPVWRHCREWTYGVHPKGFRSSFGFNTNLWATRGSAAAARHMRLSGAATLFDEAQDVRVWTSQRRPGTALGLINCTNIGSGHLQLFRCPCPPTAPPECAREQQLVTRLAAEGKMPFTGIGQ</sequence>
<comment type="caution">
    <text evidence="3">The sequence shown here is derived from an EMBL/GenBank/DDBJ whole genome shotgun (WGS) entry which is preliminary data.</text>
</comment>
<organism evidence="3 4">
    <name type="scientific">Pleodorina starrii</name>
    <dbReference type="NCBI Taxonomy" id="330485"/>
    <lineage>
        <taxon>Eukaryota</taxon>
        <taxon>Viridiplantae</taxon>
        <taxon>Chlorophyta</taxon>
        <taxon>core chlorophytes</taxon>
        <taxon>Chlorophyceae</taxon>
        <taxon>CS clade</taxon>
        <taxon>Chlamydomonadales</taxon>
        <taxon>Volvocaceae</taxon>
        <taxon>Pleodorina</taxon>
    </lineage>
</organism>
<dbReference type="AlphaFoldDB" id="A0A9W6BT92"/>
<dbReference type="OrthoDB" id="411251at2759"/>
<dbReference type="Pfam" id="PF05050">
    <property type="entry name" value="Methyltransf_21"/>
    <property type="match status" value="1"/>
</dbReference>
<proteinExistence type="predicted"/>
<dbReference type="Proteomes" id="UP001165080">
    <property type="component" value="Unassembled WGS sequence"/>
</dbReference>
<keyword evidence="1" id="KW-1133">Transmembrane helix</keyword>
<dbReference type="NCBIfam" id="TIGR01444">
    <property type="entry name" value="fkbM_fam"/>
    <property type="match status" value="1"/>
</dbReference>
<evidence type="ECO:0000313" key="4">
    <source>
        <dbReference type="Proteomes" id="UP001165080"/>
    </source>
</evidence>
<feature type="transmembrane region" description="Helical" evidence="1">
    <location>
        <begin position="20"/>
        <end position="43"/>
    </location>
</feature>
<dbReference type="EMBL" id="BRXU01000017">
    <property type="protein sequence ID" value="GLC57096.1"/>
    <property type="molecule type" value="Genomic_DNA"/>
</dbReference>
<protein>
    <recommendedName>
        <fullName evidence="2">Methyltransferase FkbM domain-containing protein</fullName>
    </recommendedName>
</protein>
<feature type="domain" description="Methyltransferase FkbM" evidence="2">
    <location>
        <begin position="269"/>
        <end position="420"/>
    </location>
</feature>
<evidence type="ECO:0000313" key="3">
    <source>
        <dbReference type="EMBL" id="GLC57096.1"/>
    </source>
</evidence>
<evidence type="ECO:0000256" key="1">
    <source>
        <dbReference type="SAM" id="Phobius"/>
    </source>
</evidence>
<dbReference type="Gene3D" id="3.40.50.150">
    <property type="entry name" value="Vaccinia Virus protein VP39"/>
    <property type="match status" value="1"/>
</dbReference>
<evidence type="ECO:0000259" key="2">
    <source>
        <dbReference type="Pfam" id="PF05050"/>
    </source>
</evidence>
<gene>
    <name evidence="3" type="primary">PLEST003252</name>
    <name evidence="3" type="ORF">PLESTB_001183000</name>
</gene>
<accession>A0A9W6BT92</accession>